<keyword evidence="4 7" id="KW-0238">DNA-binding</keyword>
<dbReference type="InterPro" id="IPR015648">
    <property type="entry name" value="Transcrpt_fac_DP"/>
</dbReference>
<evidence type="ECO:0000313" key="11">
    <source>
        <dbReference type="EMBL" id="BAM80885.1"/>
    </source>
</evidence>
<dbReference type="AlphaFoldDB" id="M1V5L6"/>
<evidence type="ECO:0000259" key="9">
    <source>
        <dbReference type="SMART" id="SM01138"/>
    </source>
</evidence>
<sequence>MRSGRPREEKGLRHFAVRICHKVEQKGETTYNEVADELVAELLQGNNGVALRDPASEEKNVRRRVYDALNVLCAIGVVHKDRRAVRWHGLPRASVREQSLLENELSRLSSSVRDKDGRIQRYRTIVRALERLVQRNMRGAAVASSGRPRSASLQGDSAVRLPFLLIATDPDAAVDIDGDEPGSDRCSFTFNRPFQVYDADGVLLELDAMICNSGARQDSASVPATTNCALGSNEASASTSASATAAASEPPL</sequence>
<dbReference type="InterPro" id="IPR036388">
    <property type="entry name" value="WH-like_DNA-bd_sf"/>
</dbReference>
<organism evidence="11 12">
    <name type="scientific">Cyanidioschyzon merolae (strain NIES-3377 / 10D)</name>
    <name type="common">Unicellular red alga</name>
    <dbReference type="NCBI Taxonomy" id="280699"/>
    <lineage>
        <taxon>Eukaryota</taxon>
        <taxon>Rhodophyta</taxon>
        <taxon>Bangiophyceae</taxon>
        <taxon>Cyanidiales</taxon>
        <taxon>Cyanidiaceae</taxon>
        <taxon>Cyanidioschyzon</taxon>
    </lineage>
</organism>
<evidence type="ECO:0000256" key="3">
    <source>
        <dbReference type="ARBA" id="ARBA00023015"/>
    </source>
</evidence>
<dbReference type="OMA" id="SAVIDCQ"/>
<dbReference type="PANTHER" id="PTHR12548">
    <property type="entry name" value="TRANSCRIPTION FACTOR DP"/>
    <property type="match status" value="1"/>
</dbReference>
<dbReference type="eggNOG" id="KOG2829">
    <property type="taxonomic scope" value="Eukaryota"/>
</dbReference>
<dbReference type="GO" id="GO:0000981">
    <property type="term" value="F:DNA-binding transcription factor activity, RNA polymerase II-specific"/>
    <property type="evidence" value="ECO:0007669"/>
    <property type="project" value="TreeGrafter"/>
</dbReference>
<dbReference type="KEGG" id="cme:CYME_CML315C"/>
<evidence type="ECO:0000256" key="2">
    <source>
        <dbReference type="ARBA" id="ARBA00010940"/>
    </source>
</evidence>
<evidence type="ECO:0000313" key="12">
    <source>
        <dbReference type="Proteomes" id="UP000007014"/>
    </source>
</evidence>
<dbReference type="Proteomes" id="UP000007014">
    <property type="component" value="Chromosome 12"/>
</dbReference>
<dbReference type="PANTHER" id="PTHR12548:SF9">
    <property type="entry name" value="TRANSCRIPTION FACTOR DP"/>
    <property type="match status" value="1"/>
</dbReference>
<dbReference type="GO" id="GO:0005634">
    <property type="term" value="C:nucleus"/>
    <property type="evidence" value="ECO:0007669"/>
    <property type="project" value="UniProtKB-SubCell"/>
</dbReference>
<protein>
    <submittedName>
        <fullName evidence="11">Similar to transcription factor DP-1</fullName>
    </submittedName>
</protein>
<evidence type="ECO:0000256" key="1">
    <source>
        <dbReference type="ARBA" id="ARBA00004123"/>
    </source>
</evidence>
<accession>M1V5L6</accession>
<dbReference type="SMART" id="SM01372">
    <property type="entry name" value="E2F_TDP"/>
    <property type="match status" value="1"/>
</dbReference>
<keyword evidence="5 7" id="KW-0804">Transcription</keyword>
<feature type="compositionally biased region" description="Low complexity" evidence="8">
    <location>
        <begin position="235"/>
        <end position="252"/>
    </location>
</feature>
<dbReference type="Pfam" id="PF02319">
    <property type="entry name" value="WHD_E2F_TDP"/>
    <property type="match status" value="1"/>
</dbReference>
<name>M1V5L6_CYAM1</name>
<dbReference type="EMBL" id="AP006494">
    <property type="protein sequence ID" value="BAM80885.1"/>
    <property type="molecule type" value="Genomic_DNA"/>
</dbReference>
<proteinExistence type="inferred from homology"/>
<reference evidence="11 12" key="2">
    <citation type="journal article" date="2007" name="BMC Biol.">
        <title>A 100%-complete sequence reveals unusually simple genomic features in the hot-spring red alga Cyanidioschyzon merolae.</title>
        <authorList>
            <person name="Nozaki H."/>
            <person name="Takano H."/>
            <person name="Misumi O."/>
            <person name="Terasawa K."/>
            <person name="Matsuzaki M."/>
            <person name="Maruyama S."/>
            <person name="Nishida K."/>
            <person name="Yagisawa F."/>
            <person name="Yoshida Y."/>
            <person name="Fujiwara T."/>
            <person name="Takio S."/>
            <person name="Tamura K."/>
            <person name="Chung S.J."/>
            <person name="Nakamura S."/>
            <person name="Kuroiwa H."/>
            <person name="Tanaka K."/>
            <person name="Sato N."/>
            <person name="Kuroiwa T."/>
        </authorList>
    </citation>
    <scope>NUCLEOTIDE SEQUENCE [LARGE SCALE GENOMIC DNA]</scope>
    <source>
        <strain evidence="11 12">10D</strain>
    </source>
</reference>
<feature type="domain" description="E2F/DP family winged-helix DNA-binding" evidence="10">
    <location>
        <begin position="7"/>
        <end position="89"/>
    </location>
</feature>
<dbReference type="RefSeq" id="XP_005536921.1">
    <property type="nucleotide sequence ID" value="XM_005536864.1"/>
</dbReference>
<comment type="subcellular location">
    <subcellularLocation>
        <location evidence="1 7">Nucleus</location>
    </subcellularLocation>
</comment>
<dbReference type="InterPro" id="IPR014889">
    <property type="entry name" value="Transc_factor_DP_C"/>
</dbReference>
<evidence type="ECO:0000256" key="8">
    <source>
        <dbReference type="SAM" id="MobiDB-lite"/>
    </source>
</evidence>
<keyword evidence="3 7" id="KW-0805">Transcription regulation</keyword>
<keyword evidence="6 7" id="KW-0539">Nucleus</keyword>
<keyword evidence="12" id="KW-1185">Reference proteome</keyword>
<dbReference type="InterPro" id="IPR036390">
    <property type="entry name" value="WH_DNA-bd_sf"/>
</dbReference>
<evidence type="ECO:0000256" key="4">
    <source>
        <dbReference type="ARBA" id="ARBA00023125"/>
    </source>
</evidence>
<dbReference type="Gramene" id="CML315CT">
    <property type="protein sequence ID" value="CML315CT"/>
    <property type="gene ID" value="CML315C"/>
</dbReference>
<dbReference type="SUPFAM" id="SSF144074">
    <property type="entry name" value="E2F-DP heterodimerization region"/>
    <property type="match status" value="1"/>
</dbReference>
<dbReference type="GO" id="GO:0051726">
    <property type="term" value="P:regulation of cell cycle"/>
    <property type="evidence" value="ECO:0007669"/>
    <property type="project" value="InterPro"/>
</dbReference>
<evidence type="ECO:0000256" key="5">
    <source>
        <dbReference type="ARBA" id="ARBA00023163"/>
    </source>
</evidence>
<evidence type="ECO:0000259" key="10">
    <source>
        <dbReference type="SMART" id="SM01372"/>
    </source>
</evidence>
<feature type="region of interest" description="Disordered" evidence="8">
    <location>
        <begin position="232"/>
        <end position="252"/>
    </location>
</feature>
<dbReference type="InterPro" id="IPR003316">
    <property type="entry name" value="E2F_WHTH_DNA-bd_dom"/>
</dbReference>
<dbReference type="InterPro" id="IPR037241">
    <property type="entry name" value="E2F-DP_heterodim"/>
</dbReference>
<gene>
    <name evidence="11" type="ORF">CYME_CML315C</name>
</gene>
<dbReference type="CDD" id="cd14458">
    <property type="entry name" value="DP_DD"/>
    <property type="match status" value="1"/>
</dbReference>
<dbReference type="GO" id="GO:0000977">
    <property type="term" value="F:RNA polymerase II transcription regulatory region sequence-specific DNA binding"/>
    <property type="evidence" value="ECO:0007669"/>
    <property type="project" value="TreeGrafter"/>
</dbReference>
<dbReference type="SMART" id="SM01138">
    <property type="entry name" value="DP"/>
    <property type="match status" value="1"/>
</dbReference>
<dbReference type="Pfam" id="PF08781">
    <property type="entry name" value="DP"/>
    <property type="match status" value="1"/>
</dbReference>
<evidence type="ECO:0000256" key="7">
    <source>
        <dbReference type="RuleBase" id="RU003796"/>
    </source>
</evidence>
<dbReference type="GeneID" id="16994719"/>
<dbReference type="Gene3D" id="1.10.10.10">
    <property type="entry name" value="Winged helix-like DNA-binding domain superfamily/Winged helix DNA-binding domain"/>
    <property type="match status" value="1"/>
</dbReference>
<dbReference type="STRING" id="280699.M1V5L6"/>
<dbReference type="FunFam" id="1.10.10.10:FF:000360">
    <property type="entry name" value="Transcription factor Dp-1, a"/>
    <property type="match status" value="1"/>
</dbReference>
<reference evidence="11 12" key="1">
    <citation type="journal article" date="2004" name="Nature">
        <title>Genome sequence of the ultrasmall unicellular red alga Cyanidioschyzon merolae 10D.</title>
        <authorList>
            <person name="Matsuzaki M."/>
            <person name="Misumi O."/>
            <person name="Shin-i T."/>
            <person name="Maruyama S."/>
            <person name="Takahara M."/>
            <person name="Miyagishima S."/>
            <person name="Mori T."/>
            <person name="Nishida K."/>
            <person name="Yagisawa F."/>
            <person name="Nishida K."/>
            <person name="Yoshida Y."/>
            <person name="Nishimura Y."/>
            <person name="Nakao S."/>
            <person name="Kobayashi T."/>
            <person name="Momoyama Y."/>
            <person name="Higashiyama T."/>
            <person name="Minoda A."/>
            <person name="Sano M."/>
            <person name="Nomoto H."/>
            <person name="Oishi K."/>
            <person name="Hayashi H."/>
            <person name="Ohta F."/>
            <person name="Nishizaka S."/>
            <person name="Haga S."/>
            <person name="Miura S."/>
            <person name="Morishita T."/>
            <person name="Kabeya Y."/>
            <person name="Terasawa K."/>
            <person name="Suzuki Y."/>
            <person name="Ishii Y."/>
            <person name="Asakawa S."/>
            <person name="Takano H."/>
            <person name="Ohta N."/>
            <person name="Kuroiwa H."/>
            <person name="Tanaka K."/>
            <person name="Shimizu N."/>
            <person name="Sugano S."/>
            <person name="Sato N."/>
            <person name="Nozaki H."/>
            <person name="Ogasawara N."/>
            <person name="Kohara Y."/>
            <person name="Kuroiwa T."/>
        </authorList>
    </citation>
    <scope>NUCLEOTIDE SEQUENCE [LARGE SCALE GENOMIC DNA]</scope>
    <source>
        <strain evidence="11 12">10D</strain>
    </source>
</reference>
<dbReference type="GO" id="GO:0005667">
    <property type="term" value="C:transcription regulator complex"/>
    <property type="evidence" value="ECO:0007669"/>
    <property type="project" value="InterPro"/>
</dbReference>
<evidence type="ECO:0000256" key="6">
    <source>
        <dbReference type="ARBA" id="ARBA00023242"/>
    </source>
</evidence>
<dbReference type="InterPro" id="IPR038168">
    <property type="entry name" value="TF_DP_C_sf"/>
</dbReference>
<dbReference type="SUPFAM" id="SSF46785">
    <property type="entry name" value="Winged helix' DNA-binding domain"/>
    <property type="match status" value="1"/>
</dbReference>
<dbReference type="OrthoDB" id="4899at2759"/>
<dbReference type="Gene3D" id="1.20.140.80">
    <property type="entry name" value="Transcription factor DP"/>
    <property type="match status" value="1"/>
</dbReference>
<comment type="similarity">
    <text evidence="2 7">Belongs to the E2F/DP family.</text>
</comment>
<feature type="domain" description="Transcription factor DP C-terminal" evidence="9">
    <location>
        <begin position="96"/>
        <end position="217"/>
    </location>
</feature>
<dbReference type="HOGENOM" id="CLU_1121478_0_0_1"/>